<dbReference type="PANTHER" id="PTHR23236">
    <property type="entry name" value="EUKARYOTIC TRANSLATION INITIATION FACTOR 4B/4H"/>
    <property type="match status" value="1"/>
</dbReference>
<proteinExistence type="predicted"/>
<dbReference type="InterPro" id="IPR034228">
    <property type="entry name" value="Nop6_RRM"/>
</dbReference>
<dbReference type="PROSITE" id="PS50102">
    <property type="entry name" value="RRM"/>
    <property type="match status" value="1"/>
</dbReference>
<dbReference type="InterPro" id="IPR000504">
    <property type="entry name" value="RRM_dom"/>
</dbReference>
<dbReference type="GO" id="GO:0005730">
    <property type="term" value="C:nucleolus"/>
    <property type="evidence" value="ECO:0007669"/>
    <property type="project" value="TreeGrafter"/>
</dbReference>
<feature type="compositionally biased region" description="Low complexity" evidence="3">
    <location>
        <begin position="173"/>
        <end position="184"/>
    </location>
</feature>
<keyword evidence="1 2" id="KW-0694">RNA-binding</keyword>
<accession>A0A0C3GA50</accession>
<name>A0A0C3GA50_PILCF</name>
<dbReference type="Pfam" id="PF00076">
    <property type="entry name" value="RRM_1"/>
    <property type="match status" value="1"/>
</dbReference>
<dbReference type="GO" id="GO:0042274">
    <property type="term" value="P:ribosomal small subunit biogenesis"/>
    <property type="evidence" value="ECO:0007669"/>
    <property type="project" value="TreeGrafter"/>
</dbReference>
<evidence type="ECO:0000256" key="1">
    <source>
        <dbReference type="ARBA" id="ARBA00022884"/>
    </source>
</evidence>
<reference evidence="6" key="2">
    <citation type="submission" date="2015-01" db="EMBL/GenBank/DDBJ databases">
        <title>Evolutionary Origins and Diversification of the Mycorrhizal Mutualists.</title>
        <authorList>
            <consortium name="DOE Joint Genome Institute"/>
            <consortium name="Mycorrhizal Genomics Consortium"/>
            <person name="Kohler A."/>
            <person name="Kuo A."/>
            <person name="Nagy L.G."/>
            <person name="Floudas D."/>
            <person name="Copeland A."/>
            <person name="Barry K.W."/>
            <person name="Cichocki N."/>
            <person name="Veneault-Fourrey C."/>
            <person name="LaButti K."/>
            <person name="Lindquist E.A."/>
            <person name="Lipzen A."/>
            <person name="Lundell T."/>
            <person name="Morin E."/>
            <person name="Murat C."/>
            <person name="Riley R."/>
            <person name="Ohm R."/>
            <person name="Sun H."/>
            <person name="Tunlid A."/>
            <person name="Henrissat B."/>
            <person name="Grigoriev I.V."/>
            <person name="Hibbett D.S."/>
            <person name="Martin F."/>
        </authorList>
    </citation>
    <scope>NUCLEOTIDE SEQUENCE [LARGE SCALE GENOMIC DNA]</scope>
    <source>
        <strain evidence="6">F 1598</strain>
    </source>
</reference>
<feature type="compositionally biased region" description="Basic residues" evidence="3">
    <location>
        <begin position="300"/>
        <end position="314"/>
    </location>
</feature>
<dbReference type="STRING" id="765440.A0A0C3GA50"/>
<dbReference type="Gene3D" id="3.30.70.330">
    <property type="match status" value="1"/>
</dbReference>
<feature type="compositionally biased region" description="Basic and acidic residues" evidence="3">
    <location>
        <begin position="58"/>
        <end position="74"/>
    </location>
</feature>
<dbReference type="InParanoid" id="A0A0C3GA50"/>
<dbReference type="SUPFAM" id="SSF54928">
    <property type="entry name" value="RNA-binding domain, RBD"/>
    <property type="match status" value="1"/>
</dbReference>
<evidence type="ECO:0000259" key="4">
    <source>
        <dbReference type="PROSITE" id="PS50102"/>
    </source>
</evidence>
<sequence length="329" mass="36017">MSFAQLPKLTKKQKKGIAFRERKQGKGKNDQPDGEGGGQDVPIQEAVDQAEIQDNDVEMEKAASTRSKEAADKKGKGKAVAVREDAKVVESAKKRKREEGETHEGAHESEKPKQKKLKGGSEDGAKAEKDSSNRAKQRFILFVGNLKYTTSQDAIKEHFAACDPPPTIRLLTPKPSAPGKSSAKSKGCAFLEFSHRNALQQALKLHQSEIEGRRINVELTAGGGGKSEQRLSKVKERNKELDGQRKKRHEKQAMTGKGDEQVAMLPERPQRFSTTSGVEQNAAGKRTWTVGDEEDGITHRGGRKHSRTGKKGRPKGKEWGTGVNAIPVG</sequence>
<dbReference type="AlphaFoldDB" id="A0A0C3GA50"/>
<reference evidence="5 6" key="1">
    <citation type="submission" date="2014-04" db="EMBL/GenBank/DDBJ databases">
        <authorList>
            <consortium name="DOE Joint Genome Institute"/>
            <person name="Kuo A."/>
            <person name="Tarkka M."/>
            <person name="Buscot F."/>
            <person name="Kohler A."/>
            <person name="Nagy L.G."/>
            <person name="Floudas D."/>
            <person name="Copeland A."/>
            <person name="Barry K.W."/>
            <person name="Cichocki N."/>
            <person name="Veneault-Fourrey C."/>
            <person name="LaButti K."/>
            <person name="Lindquist E.A."/>
            <person name="Lipzen A."/>
            <person name="Lundell T."/>
            <person name="Morin E."/>
            <person name="Murat C."/>
            <person name="Sun H."/>
            <person name="Tunlid A."/>
            <person name="Henrissat B."/>
            <person name="Grigoriev I.V."/>
            <person name="Hibbett D.S."/>
            <person name="Martin F."/>
            <person name="Nordberg H.P."/>
            <person name="Cantor M.N."/>
            <person name="Hua S.X."/>
        </authorList>
    </citation>
    <scope>NUCLEOTIDE SEQUENCE [LARGE SCALE GENOMIC DNA]</scope>
    <source>
        <strain evidence="5 6">F 1598</strain>
    </source>
</reference>
<feature type="compositionally biased region" description="Basic and acidic residues" evidence="3">
    <location>
        <begin position="18"/>
        <end position="31"/>
    </location>
</feature>
<dbReference type="OrthoDB" id="167718at2759"/>
<feature type="compositionally biased region" description="Basic and acidic residues" evidence="3">
    <location>
        <begin position="227"/>
        <end position="244"/>
    </location>
</feature>
<dbReference type="HOGENOM" id="CLU_037639_1_1_1"/>
<dbReference type="PANTHER" id="PTHR23236:SF51">
    <property type="entry name" value="NUCLEOLAR PROTEIN 6"/>
    <property type="match status" value="1"/>
</dbReference>
<dbReference type="InterPro" id="IPR035979">
    <property type="entry name" value="RBD_domain_sf"/>
</dbReference>
<evidence type="ECO:0000313" key="6">
    <source>
        <dbReference type="Proteomes" id="UP000054166"/>
    </source>
</evidence>
<dbReference type="Proteomes" id="UP000054166">
    <property type="component" value="Unassembled WGS sequence"/>
</dbReference>
<dbReference type="CDD" id="cd12400">
    <property type="entry name" value="RRM_Nop6"/>
    <property type="match status" value="1"/>
</dbReference>
<evidence type="ECO:0000256" key="3">
    <source>
        <dbReference type="SAM" id="MobiDB-lite"/>
    </source>
</evidence>
<dbReference type="GO" id="GO:0019843">
    <property type="term" value="F:rRNA binding"/>
    <property type="evidence" value="ECO:0007669"/>
    <property type="project" value="TreeGrafter"/>
</dbReference>
<gene>
    <name evidence="5" type="ORF">PILCRDRAFT_813550</name>
</gene>
<keyword evidence="6" id="KW-1185">Reference proteome</keyword>
<protein>
    <recommendedName>
        <fullName evidence="4">RRM domain-containing protein</fullName>
    </recommendedName>
</protein>
<feature type="domain" description="RRM" evidence="4">
    <location>
        <begin position="139"/>
        <end position="222"/>
    </location>
</feature>
<dbReference type="EMBL" id="KN832976">
    <property type="protein sequence ID" value="KIM88589.1"/>
    <property type="molecule type" value="Genomic_DNA"/>
</dbReference>
<dbReference type="InterPro" id="IPR012677">
    <property type="entry name" value="Nucleotide-bd_a/b_plait_sf"/>
</dbReference>
<feature type="region of interest" description="Disordered" evidence="3">
    <location>
        <begin position="163"/>
        <end position="184"/>
    </location>
</feature>
<feature type="compositionally biased region" description="Basic and acidic residues" evidence="3">
    <location>
        <begin position="119"/>
        <end position="133"/>
    </location>
</feature>
<organism evidence="5 6">
    <name type="scientific">Piloderma croceum (strain F 1598)</name>
    <dbReference type="NCBI Taxonomy" id="765440"/>
    <lineage>
        <taxon>Eukaryota</taxon>
        <taxon>Fungi</taxon>
        <taxon>Dikarya</taxon>
        <taxon>Basidiomycota</taxon>
        <taxon>Agaricomycotina</taxon>
        <taxon>Agaricomycetes</taxon>
        <taxon>Agaricomycetidae</taxon>
        <taxon>Atheliales</taxon>
        <taxon>Atheliaceae</taxon>
        <taxon>Piloderma</taxon>
    </lineage>
</organism>
<evidence type="ECO:0000313" key="5">
    <source>
        <dbReference type="EMBL" id="KIM88589.1"/>
    </source>
</evidence>
<feature type="region of interest" description="Disordered" evidence="3">
    <location>
        <begin position="219"/>
        <end position="329"/>
    </location>
</feature>
<dbReference type="SMART" id="SM00360">
    <property type="entry name" value="RRM"/>
    <property type="match status" value="1"/>
</dbReference>
<evidence type="ECO:0000256" key="2">
    <source>
        <dbReference type="PROSITE-ProRule" id="PRU00176"/>
    </source>
</evidence>
<feature type="region of interest" description="Disordered" evidence="3">
    <location>
        <begin position="1"/>
        <end position="134"/>
    </location>
</feature>
<feature type="compositionally biased region" description="Basic and acidic residues" evidence="3">
    <location>
        <begin position="81"/>
        <end position="112"/>
    </location>
</feature>